<organism evidence="1 2">
    <name type="scientific">Glaciimonas immobilis</name>
    <dbReference type="NCBI Taxonomy" id="728004"/>
    <lineage>
        <taxon>Bacteria</taxon>
        <taxon>Pseudomonadati</taxon>
        <taxon>Pseudomonadota</taxon>
        <taxon>Betaproteobacteria</taxon>
        <taxon>Burkholderiales</taxon>
        <taxon>Oxalobacteraceae</taxon>
        <taxon>Glaciimonas</taxon>
    </lineage>
</organism>
<protein>
    <submittedName>
        <fullName evidence="1">Uncharacterized BrkB/YihY/UPF0761 family membrane protein</fullName>
    </submittedName>
</protein>
<proteinExistence type="predicted"/>
<reference evidence="1 2" key="1">
    <citation type="submission" date="2020-08" db="EMBL/GenBank/DDBJ databases">
        <title>Genomic Encyclopedia of Type Strains, Phase IV (KMG-IV): sequencing the most valuable type-strain genomes for metagenomic binning, comparative biology and taxonomic classification.</title>
        <authorList>
            <person name="Goeker M."/>
        </authorList>
    </citation>
    <scope>NUCLEOTIDE SEQUENCE [LARGE SCALE GENOMIC DNA]</scope>
    <source>
        <strain evidence="1 2">DSM 23240</strain>
    </source>
</reference>
<dbReference type="RefSeq" id="WP_260326442.1">
    <property type="nucleotide sequence ID" value="NZ_JAAOZT010000011.1"/>
</dbReference>
<evidence type="ECO:0000313" key="1">
    <source>
        <dbReference type="EMBL" id="MBB5201296.1"/>
    </source>
</evidence>
<name>A0A840RWQ1_9BURK</name>
<evidence type="ECO:0000313" key="2">
    <source>
        <dbReference type="Proteomes" id="UP000571084"/>
    </source>
</evidence>
<comment type="caution">
    <text evidence="1">The sequence shown here is derived from an EMBL/GenBank/DDBJ whole genome shotgun (WGS) entry which is preliminary data.</text>
</comment>
<gene>
    <name evidence="1" type="ORF">HNR39_003145</name>
</gene>
<sequence length="42" mass="4358">MTLGAIIRATLFAAEKSAISAYLSKIPVSSGYGTDGLLMLLL</sequence>
<dbReference type="Proteomes" id="UP000571084">
    <property type="component" value="Unassembled WGS sequence"/>
</dbReference>
<accession>A0A840RWQ1</accession>
<dbReference type="EMBL" id="JACHHQ010000006">
    <property type="protein sequence ID" value="MBB5201296.1"/>
    <property type="molecule type" value="Genomic_DNA"/>
</dbReference>
<dbReference type="AlphaFoldDB" id="A0A840RWQ1"/>
<keyword evidence="2" id="KW-1185">Reference proteome</keyword>